<dbReference type="Proteomes" id="UP000241899">
    <property type="component" value="Unassembled WGS sequence"/>
</dbReference>
<sequence>MQGARWIAAEWNGARLTLWAMGADGPVARGEAAAPDLAGALAPWGGQRLPILAAGLPGAPVCALPCRPEQPAQARRGGSDLWHVPDLARPGTAERLPGPAALRLAGLLAAQPEFDGVACLTGPHSHWTHLSAGEVVSVMAAASGRVAACLAADPGAEAGFDAALSAVLSRPERLARALAEMTEPGAIWGALIGAELAAARPWWLGQRVLVLGEGATPALYARALAAQGVPATTGADEAAALAGFTRAATALGLA</sequence>
<proteinExistence type="predicted"/>
<reference evidence="1 2" key="1">
    <citation type="submission" date="2018-03" db="EMBL/GenBank/DDBJ databases">
        <title>Rhodobacter veldkampii.</title>
        <authorList>
            <person name="Meyer T.E."/>
            <person name="Miller S."/>
            <person name="Lodha T."/>
            <person name="Gandham S."/>
            <person name="Chintalapati S."/>
            <person name="Chintalapati V.R."/>
        </authorList>
    </citation>
    <scope>NUCLEOTIDE SEQUENCE [LARGE SCALE GENOMIC DNA]</scope>
    <source>
        <strain evidence="1 2">DSM 11550</strain>
    </source>
</reference>
<protein>
    <recommendedName>
        <fullName evidence="3">2-dehydro-3-deoxygalactonokinase</fullName>
    </recommendedName>
</protein>
<evidence type="ECO:0000313" key="1">
    <source>
        <dbReference type="EMBL" id="PTE18839.1"/>
    </source>
</evidence>
<dbReference type="InterPro" id="IPR007729">
    <property type="entry name" value="DGOK"/>
</dbReference>
<dbReference type="GO" id="GO:0034194">
    <property type="term" value="P:D-galactonate catabolic process"/>
    <property type="evidence" value="ECO:0007669"/>
    <property type="project" value="InterPro"/>
</dbReference>
<dbReference type="InterPro" id="IPR042257">
    <property type="entry name" value="DGOK_C"/>
</dbReference>
<evidence type="ECO:0000313" key="2">
    <source>
        <dbReference type="Proteomes" id="UP000241899"/>
    </source>
</evidence>
<comment type="caution">
    <text evidence="1">The sequence shown here is derived from an EMBL/GenBank/DDBJ whole genome shotgun (WGS) entry which is preliminary data.</text>
</comment>
<name>A0A2T4JLQ6_9RHOB</name>
<dbReference type="Pfam" id="PF05035">
    <property type="entry name" value="DGOK"/>
    <property type="match status" value="1"/>
</dbReference>
<dbReference type="RefSeq" id="WP_107323857.1">
    <property type="nucleotide sequence ID" value="NZ_NHSP01000063.1"/>
</dbReference>
<keyword evidence="2" id="KW-1185">Reference proteome</keyword>
<organism evidence="1 2">
    <name type="scientific">Phaeovulum veldkampii DSM 11550</name>
    <dbReference type="NCBI Taxonomy" id="1185920"/>
    <lineage>
        <taxon>Bacteria</taxon>
        <taxon>Pseudomonadati</taxon>
        <taxon>Pseudomonadota</taxon>
        <taxon>Alphaproteobacteria</taxon>
        <taxon>Rhodobacterales</taxon>
        <taxon>Paracoccaceae</taxon>
        <taxon>Phaeovulum</taxon>
    </lineage>
</organism>
<evidence type="ECO:0008006" key="3">
    <source>
        <dbReference type="Google" id="ProtNLM"/>
    </source>
</evidence>
<dbReference type="EMBL" id="PZKF01000004">
    <property type="protein sequence ID" value="PTE18839.1"/>
    <property type="molecule type" value="Genomic_DNA"/>
</dbReference>
<dbReference type="OrthoDB" id="256574at2"/>
<dbReference type="Gene3D" id="3.30.420.310">
    <property type="entry name" value="2-keto-3-deoxy-galactonokinase, C-terminal domain"/>
    <property type="match status" value="1"/>
</dbReference>
<accession>A0A2T4JLQ6</accession>
<dbReference type="GO" id="GO:0008671">
    <property type="term" value="F:2-dehydro-3-deoxygalactonokinase activity"/>
    <property type="evidence" value="ECO:0007669"/>
    <property type="project" value="InterPro"/>
</dbReference>
<dbReference type="AlphaFoldDB" id="A0A2T4JLQ6"/>
<gene>
    <name evidence="1" type="ORF">C5F46_02955</name>
</gene>